<dbReference type="RefSeq" id="WP_006332343.1">
    <property type="nucleotide sequence ID" value="NZ_BAHC01000076.1"/>
</dbReference>
<dbReference type="InterPro" id="IPR036388">
    <property type="entry name" value="WH-like_DNA-bd_sf"/>
</dbReference>
<dbReference type="Proteomes" id="UP000008363">
    <property type="component" value="Unassembled WGS sequence"/>
</dbReference>
<dbReference type="STRING" id="1108045.GORHZ_076_00160"/>
<protein>
    <submittedName>
        <fullName evidence="3">Putative LuxR family transcriptional regulator</fullName>
    </submittedName>
</protein>
<evidence type="ECO:0000256" key="2">
    <source>
        <dbReference type="ARBA" id="ARBA00023163"/>
    </source>
</evidence>
<name>K6VSR5_9ACTN</name>
<gene>
    <name evidence="3" type="ORF">GORHZ_076_00160</name>
</gene>
<dbReference type="AlphaFoldDB" id="K6VSR5"/>
<proteinExistence type="predicted"/>
<keyword evidence="4" id="KW-1185">Reference proteome</keyword>
<dbReference type="OrthoDB" id="4069167at2"/>
<keyword evidence="1" id="KW-0805">Transcription regulation</keyword>
<comment type="caution">
    <text evidence="3">The sequence shown here is derived from an EMBL/GenBank/DDBJ whole genome shotgun (WGS) entry which is preliminary data.</text>
</comment>
<evidence type="ECO:0000313" key="4">
    <source>
        <dbReference type="Proteomes" id="UP000008363"/>
    </source>
</evidence>
<accession>K6VSR5</accession>
<evidence type="ECO:0000313" key="3">
    <source>
        <dbReference type="EMBL" id="GAB89940.1"/>
    </source>
</evidence>
<dbReference type="SUPFAM" id="SSF46894">
    <property type="entry name" value="C-terminal effector domain of the bipartite response regulators"/>
    <property type="match status" value="1"/>
</dbReference>
<dbReference type="eggNOG" id="COG2197">
    <property type="taxonomic scope" value="Bacteria"/>
</dbReference>
<reference evidence="3 4" key="1">
    <citation type="submission" date="2012-08" db="EMBL/GenBank/DDBJ databases">
        <title>Whole genome shotgun sequence of Gordonia rhizosphera NBRC 16068.</title>
        <authorList>
            <person name="Takarada H."/>
            <person name="Isaki S."/>
            <person name="Hosoyama A."/>
            <person name="Tsuchikane K."/>
            <person name="Katsumata H."/>
            <person name="Baba S."/>
            <person name="Ohji S."/>
            <person name="Yamazaki S."/>
            <person name="Fujita N."/>
        </authorList>
    </citation>
    <scope>NUCLEOTIDE SEQUENCE [LARGE SCALE GENOMIC DNA]</scope>
    <source>
        <strain evidence="3 4">NBRC 16068</strain>
    </source>
</reference>
<dbReference type="Gene3D" id="3.30.450.40">
    <property type="match status" value="1"/>
</dbReference>
<organism evidence="3 4">
    <name type="scientific">Gordonia rhizosphera NBRC 16068</name>
    <dbReference type="NCBI Taxonomy" id="1108045"/>
    <lineage>
        <taxon>Bacteria</taxon>
        <taxon>Bacillati</taxon>
        <taxon>Actinomycetota</taxon>
        <taxon>Actinomycetes</taxon>
        <taxon>Mycobacteriales</taxon>
        <taxon>Gordoniaceae</taxon>
        <taxon>Gordonia</taxon>
    </lineage>
</organism>
<sequence length="249" mass="26563">MSVDPRRPSDDDALRAVLRAGQRETGLPVLFGGVVRGRDLVLSGFVGTRSTILRNLIISTDCGLGGRAIAERRAGAVSDYANSTEITHEYDREVAGEGIESLLAAPAVVEGRTRAVLYGGLRTPTQIGDGAIASMVSSARRLAREIEIRDEVDRRVTLISNARATTGPVPAAVSDGIVESYLALREIAEATTDPVLAGQLHAIEERLRDLGAPPDVPTTRLSAREQDVLAYLALGCSNAEIGRRLQLRT</sequence>
<dbReference type="InterPro" id="IPR029016">
    <property type="entry name" value="GAF-like_dom_sf"/>
</dbReference>
<dbReference type="InterPro" id="IPR016032">
    <property type="entry name" value="Sig_transdc_resp-reg_C-effctor"/>
</dbReference>
<evidence type="ECO:0000256" key="1">
    <source>
        <dbReference type="ARBA" id="ARBA00023015"/>
    </source>
</evidence>
<feature type="non-terminal residue" evidence="3">
    <location>
        <position position="249"/>
    </location>
</feature>
<keyword evidence="2" id="KW-0804">Transcription</keyword>
<dbReference type="GO" id="GO:0006355">
    <property type="term" value="P:regulation of DNA-templated transcription"/>
    <property type="evidence" value="ECO:0007669"/>
    <property type="project" value="InterPro"/>
</dbReference>
<dbReference type="Gene3D" id="1.10.10.10">
    <property type="entry name" value="Winged helix-like DNA-binding domain superfamily/Winged helix DNA-binding domain"/>
    <property type="match status" value="1"/>
</dbReference>
<dbReference type="EMBL" id="BAHC01000076">
    <property type="protein sequence ID" value="GAB89940.1"/>
    <property type="molecule type" value="Genomic_DNA"/>
</dbReference>
<dbReference type="SUPFAM" id="SSF55781">
    <property type="entry name" value="GAF domain-like"/>
    <property type="match status" value="1"/>
</dbReference>
<dbReference type="GO" id="GO:0003677">
    <property type="term" value="F:DNA binding"/>
    <property type="evidence" value="ECO:0007669"/>
    <property type="project" value="InterPro"/>
</dbReference>